<dbReference type="InterPro" id="IPR027385">
    <property type="entry name" value="Beta-barrel_OMP"/>
</dbReference>
<dbReference type="SUPFAM" id="SSF56925">
    <property type="entry name" value="OMPA-like"/>
    <property type="match status" value="1"/>
</dbReference>
<evidence type="ECO:0000313" key="4">
    <source>
        <dbReference type="EMBL" id="TKW60523.1"/>
    </source>
</evidence>
<sequence length="276" mass="29038">MVHFRNLPRQVFFGFLREPGNLGCGRPFGYAVKALVHHLLHITIYMCREKVSIMSRSSSMYSVAAVALAGAASVAVVAPAKADGWMPKDGMYGSIKGGAAWLDDYSYSTPGGGAGIVETKLDDGLIGTAALGVKSGIMRYELEGIRQESDVKAHSIGGTGIGGGGKTTLSGAMGNVYIDLGEHMGLKPYIGGGAGYARVNFENFTAGGVTVLDDKDDVFAYQGMAGVSYDLNPHWSLTAEYRYLGANDSKVTTAGGGTTKVSYDSNNVLIGARYTF</sequence>
<evidence type="ECO:0000256" key="2">
    <source>
        <dbReference type="SAM" id="Phobius"/>
    </source>
</evidence>
<keyword evidence="2" id="KW-1133">Transmembrane helix</keyword>
<organism evidence="4 5">
    <name type="scientific">Blastochloris viridis</name>
    <name type="common">Rhodopseudomonas viridis</name>
    <dbReference type="NCBI Taxonomy" id="1079"/>
    <lineage>
        <taxon>Bacteria</taxon>
        <taxon>Pseudomonadati</taxon>
        <taxon>Pseudomonadota</taxon>
        <taxon>Alphaproteobacteria</taxon>
        <taxon>Hyphomicrobiales</taxon>
        <taxon>Blastochloridaceae</taxon>
        <taxon>Blastochloris</taxon>
    </lineage>
</organism>
<dbReference type="Proteomes" id="UP000320948">
    <property type="component" value="Unassembled WGS sequence"/>
</dbReference>
<keyword evidence="2" id="KW-0472">Membrane</keyword>
<dbReference type="EMBL" id="VAFM01000002">
    <property type="protein sequence ID" value="TKW60523.1"/>
    <property type="molecule type" value="Genomic_DNA"/>
</dbReference>
<proteinExistence type="predicted"/>
<dbReference type="Pfam" id="PF13505">
    <property type="entry name" value="OMP_b-brl"/>
    <property type="match status" value="1"/>
</dbReference>
<comment type="caution">
    <text evidence="4">The sequence shown here is derived from an EMBL/GenBank/DDBJ whole genome shotgun (WGS) entry which is preliminary data.</text>
</comment>
<evidence type="ECO:0000256" key="1">
    <source>
        <dbReference type="ARBA" id="ARBA00022729"/>
    </source>
</evidence>
<evidence type="ECO:0000259" key="3">
    <source>
        <dbReference type="Pfam" id="PF13505"/>
    </source>
</evidence>
<dbReference type="InterPro" id="IPR011250">
    <property type="entry name" value="OMP/PagP_B-barrel"/>
</dbReference>
<reference evidence="4 5" key="1">
    <citation type="journal article" date="2017" name="Nat. Commun.">
        <title>In situ click chemistry generation of cyclooxygenase-2 inhibitors.</title>
        <authorList>
            <person name="Bhardwaj A."/>
            <person name="Kaur J."/>
            <person name="Wuest M."/>
            <person name="Wuest F."/>
        </authorList>
    </citation>
    <scope>NUCLEOTIDE SEQUENCE [LARGE SCALE GENOMIC DNA]</scope>
    <source>
        <strain evidence="4">S2_018_000_R2_106</strain>
    </source>
</reference>
<gene>
    <name evidence="4" type="ORF">DI628_06370</name>
</gene>
<feature type="domain" description="Outer membrane protein beta-barrel" evidence="3">
    <location>
        <begin position="65"/>
        <end position="276"/>
    </location>
</feature>
<evidence type="ECO:0000313" key="5">
    <source>
        <dbReference type="Proteomes" id="UP000320948"/>
    </source>
</evidence>
<accession>A0A6N4R407</accession>
<feature type="transmembrane region" description="Helical" evidence="2">
    <location>
        <begin position="59"/>
        <end position="78"/>
    </location>
</feature>
<dbReference type="AlphaFoldDB" id="A0A6N4R407"/>
<keyword evidence="2" id="KW-0812">Transmembrane</keyword>
<dbReference type="Gene3D" id="2.40.160.20">
    <property type="match status" value="1"/>
</dbReference>
<name>A0A6N4R407_BLAVI</name>
<protein>
    <submittedName>
        <fullName evidence="4">Porin family protein</fullName>
    </submittedName>
</protein>
<keyword evidence="1" id="KW-0732">Signal</keyword>